<organism evidence="2 3">
    <name type="scientific">Methanolobus mangrovi</name>
    <dbReference type="NCBI Taxonomy" id="3072977"/>
    <lineage>
        <taxon>Archaea</taxon>
        <taxon>Methanobacteriati</taxon>
        <taxon>Methanobacteriota</taxon>
        <taxon>Stenosarchaea group</taxon>
        <taxon>Methanomicrobia</taxon>
        <taxon>Methanosarcinales</taxon>
        <taxon>Methanosarcinaceae</taxon>
        <taxon>Methanolobus</taxon>
    </lineage>
</organism>
<evidence type="ECO:0000313" key="3">
    <source>
        <dbReference type="Proteomes" id="UP001183006"/>
    </source>
</evidence>
<dbReference type="Proteomes" id="UP001183006">
    <property type="component" value="Chromosome"/>
</dbReference>
<sequence>MDISIAILKIAMHGAKKTHIVYKANLNSTIADKYISTLEDKKLIERKENIFMTTDKGRMYEETASELMAH</sequence>
<accession>A0AA51YGT9</accession>
<protein>
    <submittedName>
        <fullName evidence="2">Winged helix-turn-helix domain-containing protein</fullName>
    </submittedName>
</protein>
<dbReference type="GeneID" id="84228661"/>
<evidence type="ECO:0000259" key="1">
    <source>
        <dbReference type="Pfam" id="PF14947"/>
    </source>
</evidence>
<dbReference type="Gene3D" id="1.10.10.10">
    <property type="entry name" value="Winged helix-like DNA-binding domain superfamily/Winged helix DNA-binding domain"/>
    <property type="match status" value="1"/>
</dbReference>
<reference evidence="2" key="1">
    <citation type="submission" date="2023-08" db="EMBL/GenBank/DDBJ databases">
        <title>Methanolobus mangrovi sp. nov. and Methanolobus sediminis sp. nov, two novel methylotrophic methanogens isolated from mangrove sediments in China.</title>
        <authorList>
            <person name="Zhou J."/>
        </authorList>
    </citation>
    <scope>NUCLEOTIDE SEQUENCE</scope>
    <source>
        <strain evidence="2">FTZ2</strain>
    </source>
</reference>
<feature type="domain" description="ArnR1-like winged helix-turn-helix" evidence="1">
    <location>
        <begin position="2"/>
        <end position="62"/>
    </location>
</feature>
<dbReference type="InterPro" id="IPR036390">
    <property type="entry name" value="WH_DNA-bd_sf"/>
</dbReference>
<proteinExistence type="predicted"/>
<dbReference type="InterPro" id="IPR036388">
    <property type="entry name" value="WH-like_DNA-bd_sf"/>
</dbReference>
<dbReference type="EMBL" id="CP133594">
    <property type="protein sequence ID" value="WMW22412.1"/>
    <property type="molecule type" value="Genomic_DNA"/>
</dbReference>
<keyword evidence="3" id="KW-1185">Reference proteome</keyword>
<dbReference type="KEGG" id="mmav:RE476_00930"/>
<dbReference type="InterPro" id="IPR038723">
    <property type="entry name" value="ArnR1-like_HTH"/>
</dbReference>
<gene>
    <name evidence="2" type="ORF">RE476_00930</name>
</gene>
<dbReference type="Pfam" id="PF14947">
    <property type="entry name" value="HTH_45"/>
    <property type="match status" value="1"/>
</dbReference>
<dbReference type="RefSeq" id="WP_309308313.1">
    <property type="nucleotide sequence ID" value="NZ_CP133594.1"/>
</dbReference>
<dbReference type="AlphaFoldDB" id="A0AA51YGT9"/>
<evidence type="ECO:0000313" key="2">
    <source>
        <dbReference type="EMBL" id="WMW22412.1"/>
    </source>
</evidence>
<name>A0AA51YGT9_9EURY</name>
<dbReference type="SUPFAM" id="SSF46785">
    <property type="entry name" value="Winged helix' DNA-binding domain"/>
    <property type="match status" value="1"/>
</dbReference>